<keyword evidence="3" id="KW-0964">Secreted</keyword>
<dbReference type="InterPro" id="IPR050386">
    <property type="entry name" value="Glycosyl_hydrolase_5"/>
</dbReference>
<name>A0A875S2J5_EENNA</name>
<dbReference type="Pfam" id="PF00150">
    <property type="entry name" value="Cellulase"/>
    <property type="match status" value="1"/>
</dbReference>
<evidence type="ECO:0000256" key="8">
    <source>
        <dbReference type="ARBA" id="ARBA00036824"/>
    </source>
</evidence>
<dbReference type="Gene3D" id="3.20.20.80">
    <property type="entry name" value="Glycosidases"/>
    <property type="match status" value="1"/>
</dbReference>
<dbReference type="EC" id="3.2.1.58" evidence="9"/>
<gene>
    <name evidence="13" type="ORF">FOA43_003327</name>
</gene>
<evidence type="ECO:0000313" key="14">
    <source>
        <dbReference type="Proteomes" id="UP000662931"/>
    </source>
</evidence>
<dbReference type="PANTHER" id="PTHR31297:SF1">
    <property type="entry name" value="GLUCAN 1,3-BETA-GLUCOSIDASE I_II-RELATED"/>
    <property type="match status" value="1"/>
</dbReference>
<evidence type="ECO:0000256" key="4">
    <source>
        <dbReference type="ARBA" id="ARBA00022729"/>
    </source>
</evidence>
<dbReference type="GeneID" id="62196727"/>
<evidence type="ECO:0000256" key="5">
    <source>
        <dbReference type="ARBA" id="ARBA00022801"/>
    </source>
</evidence>
<evidence type="ECO:0000256" key="9">
    <source>
        <dbReference type="ARBA" id="ARBA00038929"/>
    </source>
</evidence>
<evidence type="ECO:0000256" key="6">
    <source>
        <dbReference type="ARBA" id="ARBA00023295"/>
    </source>
</evidence>
<dbReference type="GO" id="GO:0004338">
    <property type="term" value="F:glucan exo-1,3-beta-glucosidase activity"/>
    <property type="evidence" value="ECO:0007669"/>
    <property type="project" value="UniProtKB-EC"/>
</dbReference>
<keyword evidence="6 10" id="KW-0326">Glycosidase</keyword>
<evidence type="ECO:0000256" key="10">
    <source>
        <dbReference type="RuleBase" id="RU361153"/>
    </source>
</evidence>
<feature type="domain" description="Glycoside hydrolase family 5" evidence="12">
    <location>
        <begin position="124"/>
        <end position="369"/>
    </location>
</feature>
<dbReference type="GO" id="GO:0005576">
    <property type="term" value="C:extracellular region"/>
    <property type="evidence" value="ECO:0007669"/>
    <property type="project" value="UniProtKB-SubCell"/>
</dbReference>
<proteinExistence type="inferred from homology"/>
<comment type="similarity">
    <text evidence="2 10">Belongs to the glycosyl hydrolase 5 (cellulase A) family.</text>
</comment>
<evidence type="ECO:0000256" key="2">
    <source>
        <dbReference type="ARBA" id="ARBA00005641"/>
    </source>
</evidence>
<keyword evidence="4 11" id="KW-0732">Signal</keyword>
<dbReference type="GO" id="GO:0009251">
    <property type="term" value="P:glucan catabolic process"/>
    <property type="evidence" value="ECO:0007669"/>
    <property type="project" value="TreeGrafter"/>
</dbReference>
<dbReference type="PANTHER" id="PTHR31297">
    <property type="entry name" value="GLUCAN ENDO-1,6-BETA-GLUCOSIDASE B"/>
    <property type="match status" value="1"/>
</dbReference>
<dbReference type="GO" id="GO:0009986">
    <property type="term" value="C:cell surface"/>
    <property type="evidence" value="ECO:0007669"/>
    <property type="project" value="TreeGrafter"/>
</dbReference>
<dbReference type="InterPro" id="IPR017853">
    <property type="entry name" value="GH"/>
</dbReference>
<evidence type="ECO:0000259" key="12">
    <source>
        <dbReference type="Pfam" id="PF00150"/>
    </source>
</evidence>
<accession>A0A875S2J5</accession>
<dbReference type="OrthoDB" id="62120at2759"/>
<evidence type="ECO:0000256" key="3">
    <source>
        <dbReference type="ARBA" id="ARBA00022525"/>
    </source>
</evidence>
<evidence type="ECO:0000256" key="1">
    <source>
        <dbReference type="ARBA" id="ARBA00004613"/>
    </source>
</evidence>
<dbReference type="RefSeq" id="XP_038779506.1">
    <property type="nucleotide sequence ID" value="XM_038923578.1"/>
</dbReference>
<protein>
    <recommendedName>
        <fullName evidence="9">glucan 1,3-beta-glucosidase</fullName>
        <ecNumber evidence="9">3.2.1.58</ecNumber>
    </recommendedName>
</protein>
<evidence type="ECO:0000256" key="11">
    <source>
        <dbReference type="SAM" id="SignalP"/>
    </source>
</evidence>
<dbReference type="EMBL" id="CP064815">
    <property type="protein sequence ID" value="QPG75941.1"/>
    <property type="molecule type" value="Genomic_DNA"/>
</dbReference>
<dbReference type="SUPFAM" id="SSF51445">
    <property type="entry name" value="(Trans)glycosidases"/>
    <property type="match status" value="1"/>
</dbReference>
<keyword evidence="5 10" id="KW-0378">Hydrolase</keyword>
<organism evidence="13 14">
    <name type="scientific">Eeniella nana</name>
    <name type="common">Yeast</name>
    <name type="synonym">Brettanomyces nanus</name>
    <dbReference type="NCBI Taxonomy" id="13502"/>
    <lineage>
        <taxon>Eukaryota</taxon>
        <taxon>Fungi</taxon>
        <taxon>Dikarya</taxon>
        <taxon>Ascomycota</taxon>
        <taxon>Saccharomycotina</taxon>
        <taxon>Pichiomycetes</taxon>
        <taxon>Pichiales</taxon>
        <taxon>Pichiaceae</taxon>
        <taxon>Brettanomyces</taxon>
    </lineage>
</organism>
<sequence>MKFVLFALLFVINIVHAVQIDGLKLSSPVSEHRSKKRGTASHYHYLNKRNDTSGQTSALFDYSLEKVYGVSLGGWLVTEPYITPSLYEDAASYANNTHNGTEKKVPKDEYHLCKKLGKDECYTRLHSHWDTFINETDIKQIREWGFNTIRLPIGYWAFAQRKEDPFCFGQEKYLDKAIEWCRKYGVHIWVDIHGMPGSQNGFDNSGLRDQVNWLNITENYDLSLEVLDYVARKYDQPEYYDVISGIENVNEPLGPKIKMDKLKKFDKDTYGLQRSVSSDNYFVFHDAFKNTGYWNNVLKENSNITTHTNSSFYNGSIYNIVIDHHRYEVFSTGILALNLTGHIDGLKVYVDEIVKNESIPVKIVGEWSGALTDCAKWVNGVDRGSRYEGEYESNEVIGKCSYSNDYTKMSNQNKTDTRKLIEAQIDLFNKTNGFIFWCYKTENALEFDLSKLIQYGLFPQPLTDRKYPDLLKSSSARTALFSHRLQLLEALALILLIV</sequence>
<evidence type="ECO:0000313" key="13">
    <source>
        <dbReference type="EMBL" id="QPG75941.1"/>
    </source>
</evidence>
<reference evidence="13" key="1">
    <citation type="submission" date="2020-10" db="EMBL/GenBank/DDBJ databases">
        <authorList>
            <person name="Roach M.J.R."/>
        </authorList>
    </citation>
    <scope>NUCLEOTIDE SEQUENCE</scope>
    <source>
        <strain evidence="13">CBS 1945</strain>
    </source>
</reference>
<feature type="signal peptide" evidence="11">
    <location>
        <begin position="1"/>
        <end position="17"/>
    </location>
</feature>
<dbReference type="GO" id="GO:0071555">
    <property type="term" value="P:cell wall organization"/>
    <property type="evidence" value="ECO:0007669"/>
    <property type="project" value="UniProtKB-KW"/>
</dbReference>
<comment type="subcellular location">
    <subcellularLocation>
        <location evidence="1">Secreted</location>
    </subcellularLocation>
</comment>
<feature type="chain" id="PRO_5034560852" description="glucan 1,3-beta-glucosidase" evidence="11">
    <location>
        <begin position="18"/>
        <end position="498"/>
    </location>
</feature>
<evidence type="ECO:0000256" key="7">
    <source>
        <dbReference type="ARBA" id="ARBA00023316"/>
    </source>
</evidence>
<keyword evidence="14" id="KW-1185">Reference proteome</keyword>
<comment type="catalytic activity">
    <reaction evidence="8">
        <text>Successive hydrolysis of beta-D-glucose units from the non-reducing ends of (1-&gt;3)-beta-D-glucans, releasing alpha-glucose.</text>
        <dbReference type="EC" id="3.2.1.58"/>
    </reaction>
</comment>
<dbReference type="AlphaFoldDB" id="A0A875S2J5"/>
<keyword evidence="7" id="KW-0961">Cell wall biogenesis/degradation</keyword>
<dbReference type="Proteomes" id="UP000662931">
    <property type="component" value="Chromosome 4"/>
</dbReference>
<dbReference type="KEGG" id="bnn:FOA43_003327"/>
<dbReference type="InterPro" id="IPR001547">
    <property type="entry name" value="Glyco_hydro_5"/>
</dbReference>